<keyword evidence="2" id="KW-0732">Signal</keyword>
<keyword evidence="3" id="KW-0449">Lipoprotein</keyword>
<keyword evidence="4" id="KW-1185">Reference proteome</keyword>
<dbReference type="Pfam" id="PF09580">
    <property type="entry name" value="Spore_YhcN_YlaJ"/>
    <property type="match status" value="1"/>
</dbReference>
<proteinExistence type="predicted"/>
<dbReference type="PROSITE" id="PS51257">
    <property type="entry name" value="PROKAR_LIPOPROTEIN"/>
    <property type="match status" value="1"/>
</dbReference>
<reference evidence="3 4" key="1">
    <citation type="submission" date="2021-07" db="EMBL/GenBank/DDBJ databases">
        <title>Paenibacillus radiodurans sp. nov., isolated from the southeastern edge of Tengger Desert.</title>
        <authorList>
            <person name="Zhang G."/>
        </authorList>
    </citation>
    <scope>NUCLEOTIDE SEQUENCE [LARGE SCALE GENOMIC DNA]</scope>
    <source>
        <strain evidence="3 4">DT7-4</strain>
    </source>
</reference>
<organism evidence="3 4">
    <name type="scientific">Paenibacillus oenotherae</name>
    <dbReference type="NCBI Taxonomy" id="1435645"/>
    <lineage>
        <taxon>Bacteria</taxon>
        <taxon>Bacillati</taxon>
        <taxon>Bacillota</taxon>
        <taxon>Bacilli</taxon>
        <taxon>Bacillales</taxon>
        <taxon>Paenibacillaceae</taxon>
        <taxon>Paenibacillus</taxon>
    </lineage>
</organism>
<evidence type="ECO:0000313" key="4">
    <source>
        <dbReference type="Proteomes" id="UP000812277"/>
    </source>
</evidence>
<protein>
    <submittedName>
        <fullName evidence="3">YhcN/YlaJ family sporulation lipoprotein</fullName>
    </submittedName>
</protein>
<feature type="signal peptide" evidence="2">
    <location>
        <begin position="1"/>
        <end position="18"/>
    </location>
</feature>
<dbReference type="Proteomes" id="UP000812277">
    <property type="component" value="Unassembled WGS sequence"/>
</dbReference>
<evidence type="ECO:0000256" key="1">
    <source>
        <dbReference type="SAM" id="MobiDB-lite"/>
    </source>
</evidence>
<name>A0ABS7DB75_9BACL</name>
<feature type="region of interest" description="Disordered" evidence="1">
    <location>
        <begin position="67"/>
        <end position="87"/>
    </location>
</feature>
<sequence>MKKSAGVLLLSIALVVTATGCMRDDGLKTNQYKARSIDHRTTNNRYMNRSLDNRALTDGNGLRSLDRGTAMDGINRDNTMNGMNRDNTMNGVGTRPARNANNPYENASGRLLKHVSAINGVDKATVVINNRDAIIGIDVKAGANTADVARKVKAEAKKLEPKYNVHVTADKNMHSRIRGMQRQMVPLDGHPVRNFTEDIGILIRDIGRAVTAPLR</sequence>
<dbReference type="EMBL" id="JAHZIJ010000020">
    <property type="protein sequence ID" value="MBW7477105.1"/>
    <property type="molecule type" value="Genomic_DNA"/>
</dbReference>
<dbReference type="RefSeq" id="WP_219874356.1">
    <property type="nucleotide sequence ID" value="NZ_JAHZIJ010000020.1"/>
</dbReference>
<feature type="compositionally biased region" description="Polar residues" evidence="1">
    <location>
        <begin position="76"/>
        <end position="87"/>
    </location>
</feature>
<feature type="chain" id="PRO_5046700923" evidence="2">
    <location>
        <begin position="19"/>
        <end position="215"/>
    </location>
</feature>
<accession>A0ABS7DB75</accession>
<gene>
    <name evidence="3" type="ORF">K0T92_20525</name>
</gene>
<evidence type="ECO:0000313" key="3">
    <source>
        <dbReference type="EMBL" id="MBW7477105.1"/>
    </source>
</evidence>
<evidence type="ECO:0000256" key="2">
    <source>
        <dbReference type="SAM" id="SignalP"/>
    </source>
</evidence>
<dbReference type="InterPro" id="IPR019076">
    <property type="entry name" value="Spore_lipoprot_YhcN/YlaJ-like"/>
</dbReference>
<comment type="caution">
    <text evidence="3">The sequence shown here is derived from an EMBL/GenBank/DDBJ whole genome shotgun (WGS) entry which is preliminary data.</text>
</comment>